<feature type="compositionally biased region" description="Basic residues" evidence="1">
    <location>
        <begin position="164"/>
        <end position="173"/>
    </location>
</feature>
<feature type="compositionally biased region" description="Low complexity" evidence="1">
    <location>
        <begin position="1"/>
        <end position="14"/>
    </location>
</feature>
<feature type="region of interest" description="Disordered" evidence="1">
    <location>
        <begin position="1"/>
        <end position="24"/>
    </location>
</feature>
<evidence type="ECO:0000313" key="2">
    <source>
        <dbReference type="EMBL" id="PPQ65671.1"/>
    </source>
</evidence>
<sequence length="589" mass="64586">MAPASSSSASAVSSRPKKRYSLSPAASCFSFSQSYSRWTREQLLKNLELIGDLGAPLPPTLPPSPPASRAASPAGLKRKHDPSSDHDAVKRPRTTVNQDRSPPQSHPPSQPQDHFQPPPPPPPSARQSAPTPHIPPRSEPCEDGEVQEEPAGVPPVPSVDVPIRRPKKGKPSVRHFDDLHTKYHQAGRVLKYSGDARLWSAYPPSHREYRPLHDPPPPNSPYHKHGGLIARLELLDALICFTYSIWSRDYGRGQCYVETWTTIEAFLGWCKQKWHVEEGTSDAERAFLGLIWMIEAFVQGRKMYHTIRGVLHADVDKVHESTSKKIAAAASTAMEGDPVALASFGLSNGKAPPMLPSPSSTNSTPVNREGSTPNSQAGSRPAKTSANAPSRQPHYNGSVPFKLLPQYMRESTVPIPPHVMTAMSNVSEPISPPLVQNLKELTTGYSHAASCTQTYQQTLNLPLLRRSFPKTWARMMYSTLLPTEEYEPDFEDEEGELYWPDQCINGEGIGWVCLMGKAMINEFGKAYGYKGLDGVVPKPKPGPAPSNNNGPPPPSYAQSQAQFQRSGPPSRPESQPPSYRTPVGSSAPR</sequence>
<feature type="compositionally biased region" description="Polar residues" evidence="1">
    <location>
        <begin position="369"/>
        <end position="395"/>
    </location>
</feature>
<feature type="region of interest" description="Disordered" evidence="1">
    <location>
        <begin position="537"/>
        <end position="589"/>
    </location>
</feature>
<organism evidence="2 3">
    <name type="scientific">Gymnopilus dilepis</name>
    <dbReference type="NCBI Taxonomy" id="231916"/>
    <lineage>
        <taxon>Eukaryota</taxon>
        <taxon>Fungi</taxon>
        <taxon>Dikarya</taxon>
        <taxon>Basidiomycota</taxon>
        <taxon>Agaricomycotina</taxon>
        <taxon>Agaricomycetes</taxon>
        <taxon>Agaricomycetidae</taxon>
        <taxon>Agaricales</taxon>
        <taxon>Agaricineae</taxon>
        <taxon>Hymenogastraceae</taxon>
        <taxon>Gymnopilus</taxon>
    </lineage>
</organism>
<dbReference type="AlphaFoldDB" id="A0A409VHF8"/>
<feature type="region of interest" description="Disordered" evidence="1">
    <location>
        <begin position="350"/>
        <end position="399"/>
    </location>
</feature>
<comment type="caution">
    <text evidence="2">The sequence shown here is derived from an EMBL/GenBank/DDBJ whole genome shotgun (WGS) entry which is preliminary data.</text>
</comment>
<feature type="compositionally biased region" description="Pro residues" evidence="1">
    <location>
        <begin position="538"/>
        <end position="555"/>
    </location>
</feature>
<dbReference type="Proteomes" id="UP000284706">
    <property type="component" value="Unassembled WGS sequence"/>
</dbReference>
<reference evidence="2 3" key="1">
    <citation type="journal article" date="2018" name="Evol. Lett.">
        <title>Horizontal gene cluster transfer increased hallucinogenic mushroom diversity.</title>
        <authorList>
            <person name="Reynolds H.T."/>
            <person name="Vijayakumar V."/>
            <person name="Gluck-Thaler E."/>
            <person name="Korotkin H.B."/>
            <person name="Matheny P.B."/>
            <person name="Slot J.C."/>
        </authorList>
    </citation>
    <scope>NUCLEOTIDE SEQUENCE [LARGE SCALE GENOMIC DNA]</scope>
    <source>
        <strain evidence="2 3">SRW20</strain>
    </source>
</reference>
<accession>A0A409VHF8</accession>
<protein>
    <submittedName>
        <fullName evidence="2">Uncharacterized protein</fullName>
    </submittedName>
</protein>
<feature type="compositionally biased region" description="Pro residues" evidence="1">
    <location>
        <begin position="56"/>
        <end position="66"/>
    </location>
</feature>
<proteinExistence type="predicted"/>
<evidence type="ECO:0000256" key="1">
    <source>
        <dbReference type="SAM" id="MobiDB-lite"/>
    </source>
</evidence>
<dbReference type="EMBL" id="NHYE01005648">
    <property type="protein sequence ID" value="PPQ65671.1"/>
    <property type="molecule type" value="Genomic_DNA"/>
</dbReference>
<feature type="region of interest" description="Disordered" evidence="1">
    <location>
        <begin position="52"/>
        <end position="174"/>
    </location>
</feature>
<feature type="compositionally biased region" description="Basic and acidic residues" evidence="1">
    <location>
        <begin position="81"/>
        <end position="90"/>
    </location>
</feature>
<keyword evidence="3" id="KW-1185">Reference proteome</keyword>
<gene>
    <name evidence="2" type="ORF">CVT26_000303</name>
</gene>
<dbReference type="InParanoid" id="A0A409VHF8"/>
<evidence type="ECO:0000313" key="3">
    <source>
        <dbReference type="Proteomes" id="UP000284706"/>
    </source>
</evidence>
<dbReference type="OrthoDB" id="3238644at2759"/>
<name>A0A409VHF8_9AGAR</name>
<feature type="compositionally biased region" description="Pro residues" evidence="1">
    <location>
        <begin position="104"/>
        <end position="124"/>
    </location>
</feature>